<proteinExistence type="predicted"/>
<feature type="domain" description="HTH luxR-type" evidence="1">
    <location>
        <begin position="318"/>
        <end position="375"/>
    </location>
</feature>
<evidence type="ECO:0000313" key="2">
    <source>
        <dbReference type="EMBL" id="SJM29562.1"/>
    </source>
</evidence>
<dbReference type="Gene3D" id="1.10.10.10">
    <property type="entry name" value="Winged helix-like DNA-binding domain superfamily/Winged helix DNA-binding domain"/>
    <property type="match status" value="1"/>
</dbReference>
<reference evidence="3" key="1">
    <citation type="submission" date="2016-12" db="EMBL/GenBank/DDBJ databases">
        <authorList>
            <person name="Brunel B."/>
        </authorList>
    </citation>
    <scope>NUCLEOTIDE SEQUENCE [LARGE SCALE GENOMIC DNA]</scope>
</reference>
<evidence type="ECO:0000259" key="1">
    <source>
        <dbReference type="SMART" id="SM00421"/>
    </source>
</evidence>
<organism evidence="2 3">
    <name type="scientific">Mesorhizobium delmotii</name>
    <dbReference type="NCBI Taxonomy" id="1631247"/>
    <lineage>
        <taxon>Bacteria</taxon>
        <taxon>Pseudomonadati</taxon>
        <taxon>Pseudomonadota</taxon>
        <taxon>Alphaproteobacteria</taxon>
        <taxon>Hyphomicrobiales</taxon>
        <taxon>Phyllobacteriaceae</taxon>
        <taxon>Mesorhizobium</taxon>
    </lineage>
</organism>
<dbReference type="InterPro" id="IPR000792">
    <property type="entry name" value="Tscrpt_reg_LuxR_C"/>
</dbReference>
<dbReference type="RefSeq" id="WP_244602658.1">
    <property type="nucleotide sequence ID" value="NZ_FUIG01000013.1"/>
</dbReference>
<sequence length="382" mass="40950">MDAVASPRKMPMLEMPQDQQAFAIVDRIYEAAFAAELWPEVLAAASAISRSANGAIFVVSDHSPVRAITETHVQPLLDAFMKGDTWRFSESVKRMCAAQPATFVRVDNFIICEEIECDPVRKSATAFGIGPHLCTAIPMPGRELVLFVFQRWLKDGSYDQAAIGLLNGLRPHLARAGLVAGRLGLERARTAVSILREIGLPAAIMNGSGMSGSGRVLTANPLFEDMADVFLPTAHGGIAIADQTANALFQQAIAQNRDNRVVRSVPVAAIKGRSALVVHLLPLRRAAHDIFSGADILVAATVVGIGATVPSPSILSGLFDLTPAEARLAVELASGLSVQEAAMEIGIAVKSARTYLERIFRKTETSRQSQLVALLKSTWSFS</sequence>
<dbReference type="InterPro" id="IPR016032">
    <property type="entry name" value="Sig_transdc_resp-reg_C-effctor"/>
</dbReference>
<dbReference type="Proteomes" id="UP000245698">
    <property type="component" value="Unassembled WGS sequence"/>
</dbReference>
<dbReference type="GO" id="GO:0003677">
    <property type="term" value="F:DNA binding"/>
    <property type="evidence" value="ECO:0007669"/>
    <property type="project" value="InterPro"/>
</dbReference>
<keyword evidence="3" id="KW-1185">Reference proteome</keyword>
<name>A0A2P9AEL9_9HYPH</name>
<dbReference type="SMART" id="SM00421">
    <property type="entry name" value="HTH_LUXR"/>
    <property type="match status" value="1"/>
</dbReference>
<dbReference type="AlphaFoldDB" id="A0A2P9AEL9"/>
<protein>
    <submittedName>
        <fullName evidence="2">Transcriptional regulator, LuxR family</fullName>
    </submittedName>
</protein>
<accession>A0A2P9AEL9</accession>
<dbReference type="EMBL" id="FUIG01000013">
    <property type="protein sequence ID" value="SJM29562.1"/>
    <property type="molecule type" value="Genomic_DNA"/>
</dbReference>
<gene>
    <name evidence="2" type="ORF">BQ8482_111492</name>
</gene>
<dbReference type="SUPFAM" id="SSF46894">
    <property type="entry name" value="C-terminal effector domain of the bipartite response regulators"/>
    <property type="match status" value="1"/>
</dbReference>
<evidence type="ECO:0000313" key="3">
    <source>
        <dbReference type="Proteomes" id="UP000245698"/>
    </source>
</evidence>
<dbReference type="InterPro" id="IPR036388">
    <property type="entry name" value="WH-like_DNA-bd_sf"/>
</dbReference>
<dbReference type="GO" id="GO:0006355">
    <property type="term" value="P:regulation of DNA-templated transcription"/>
    <property type="evidence" value="ECO:0007669"/>
    <property type="project" value="InterPro"/>
</dbReference>